<dbReference type="RefSeq" id="WP_348827378.1">
    <property type="nucleotide sequence ID" value="NZ_CP098827.1"/>
</dbReference>
<feature type="domain" description="GST C-terminal" evidence="3">
    <location>
        <begin position="86"/>
        <end position="211"/>
    </location>
</feature>
<dbReference type="SUPFAM" id="SSF52833">
    <property type="entry name" value="Thioredoxin-like"/>
    <property type="match status" value="1"/>
</dbReference>
<dbReference type="InterPro" id="IPR010987">
    <property type="entry name" value="Glutathione-S-Trfase_C-like"/>
</dbReference>
<dbReference type="SFLD" id="SFLDG00358">
    <property type="entry name" value="Main_(cytGST)"/>
    <property type="match status" value="1"/>
</dbReference>
<dbReference type="InterPro" id="IPR040079">
    <property type="entry name" value="Glutathione_S-Trfase"/>
</dbReference>
<dbReference type="CDD" id="cd03191">
    <property type="entry name" value="GST_C_Zeta"/>
    <property type="match status" value="1"/>
</dbReference>
<dbReference type="EC" id="5.2.1.2" evidence="4"/>
<dbReference type="SFLD" id="SFLDS00019">
    <property type="entry name" value="Glutathione_Transferase_(cytos"/>
    <property type="match status" value="1"/>
</dbReference>
<protein>
    <submittedName>
        <fullName evidence="4">Maleylacetoacetate isomerase</fullName>
        <ecNumber evidence="4">5.2.1.2</ecNumber>
    </submittedName>
</protein>
<dbReference type="SUPFAM" id="SSF47616">
    <property type="entry name" value="GST C-terminal domain-like"/>
    <property type="match status" value="1"/>
</dbReference>
<dbReference type="EMBL" id="CP098827">
    <property type="protein sequence ID" value="XBO71203.1"/>
    <property type="molecule type" value="Genomic_DNA"/>
</dbReference>
<dbReference type="GO" id="GO:0006559">
    <property type="term" value="P:L-phenylalanine catabolic process"/>
    <property type="evidence" value="ECO:0007669"/>
    <property type="project" value="TreeGrafter"/>
</dbReference>
<evidence type="ECO:0000313" key="4">
    <source>
        <dbReference type="EMBL" id="XBO71203.1"/>
    </source>
</evidence>
<accession>A0AAU7KJZ7</accession>
<dbReference type="GO" id="GO:0005737">
    <property type="term" value="C:cytoplasm"/>
    <property type="evidence" value="ECO:0007669"/>
    <property type="project" value="InterPro"/>
</dbReference>
<dbReference type="InterPro" id="IPR004045">
    <property type="entry name" value="Glutathione_S-Trfase_N"/>
</dbReference>
<evidence type="ECO:0000259" key="2">
    <source>
        <dbReference type="PROSITE" id="PS50404"/>
    </source>
</evidence>
<proteinExistence type="inferred from homology"/>
<organism evidence="4">
    <name type="scientific">Halomonas sp. RT37</name>
    <dbReference type="NCBI Taxonomy" id="2950872"/>
    <lineage>
        <taxon>Bacteria</taxon>
        <taxon>Pseudomonadati</taxon>
        <taxon>Pseudomonadota</taxon>
        <taxon>Gammaproteobacteria</taxon>
        <taxon>Oceanospirillales</taxon>
        <taxon>Halomonadaceae</taxon>
        <taxon>Halomonas</taxon>
    </lineage>
</organism>
<keyword evidence="4" id="KW-0413">Isomerase</keyword>
<evidence type="ECO:0000259" key="3">
    <source>
        <dbReference type="PROSITE" id="PS50405"/>
    </source>
</evidence>
<feature type="domain" description="GST N-terminal" evidence="2">
    <location>
        <begin position="1"/>
        <end position="81"/>
    </location>
</feature>
<dbReference type="PANTHER" id="PTHR42673:SF21">
    <property type="entry name" value="GLUTATHIONE S-TRANSFERASE YFCF"/>
    <property type="match status" value="1"/>
</dbReference>
<dbReference type="GO" id="GO:0004364">
    <property type="term" value="F:glutathione transferase activity"/>
    <property type="evidence" value="ECO:0007669"/>
    <property type="project" value="TreeGrafter"/>
</dbReference>
<dbReference type="PANTHER" id="PTHR42673">
    <property type="entry name" value="MALEYLACETOACETATE ISOMERASE"/>
    <property type="match status" value="1"/>
</dbReference>
<dbReference type="InterPro" id="IPR034333">
    <property type="entry name" value="GST_Zeta_N"/>
</dbReference>
<dbReference type="NCBIfam" id="TIGR01262">
    <property type="entry name" value="maiA"/>
    <property type="match status" value="1"/>
</dbReference>
<dbReference type="CDD" id="cd03042">
    <property type="entry name" value="GST_N_Zeta"/>
    <property type="match status" value="1"/>
</dbReference>
<dbReference type="Gene3D" id="1.20.1050.10">
    <property type="match status" value="1"/>
</dbReference>
<comment type="similarity">
    <text evidence="1">Belongs to the GST superfamily. Zeta family.</text>
</comment>
<dbReference type="Pfam" id="PF13417">
    <property type="entry name" value="GST_N_3"/>
    <property type="match status" value="1"/>
</dbReference>
<dbReference type="InterPro" id="IPR036249">
    <property type="entry name" value="Thioredoxin-like_sf"/>
</dbReference>
<dbReference type="GO" id="GO:0006749">
    <property type="term" value="P:glutathione metabolic process"/>
    <property type="evidence" value="ECO:0007669"/>
    <property type="project" value="TreeGrafter"/>
</dbReference>
<name>A0AAU7KJZ7_9GAMM</name>
<gene>
    <name evidence="4" type="primary">maiA</name>
    <name evidence="4" type="ORF">NFG58_00335</name>
</gene>
<reference evidence="4" key="1">
    <citation type="submission" date="2022-06" db="EMBL/GenBank/DDBJ databases">
        <title>A novel DMS-producing enzyme.</title>
        <authorList>
            <person name="Zhang Y."/>
        </authorList>
    </citation>
    <scope>NUCLEOTIDE SEQUENCE</scope>
    <source>
        <strain evidence="4">RT37</strain>
    </source>
</reference>
<dbReference type="Gene3D" id="3.40.30.10">
    <property type="entry name" value="Glutaredoxin"/>
    <property type="match status" value="1"/>
</dbReference>
<dbReference type="PROSITE" id="PS50405">
    <property type="entry name" value="GST_CTER"/>
    <property type="match status" value="1"/>
</dbReference>
<dbReference type="PROSITE" id="PS50404">
    <property type="entry name" value="GST_NTER"/>
    <property type="match status" value="1"/>
</dbReference>
<dbReference type="InterPro" id="IPR034330">
    <property type="entry name" value="GST_Zeta_C"/>
</dbReference>
<dbReference type="InterPro" id="IPR036282">
    <property type="entry name" value="Glutathione-S-Trfase_C_sf"/>
</dbReference>
<evidence type="ECO:0000256" key="1">
    <source>
        <dbReference type="ARBA" id="ARBA00010007"/>
    </source>
</evidence>
<dbReference type="InterPro" id="IPR005955">
    <property type="entry name" value="GST_Zeta"/>
</dbReference>
<sequence length="211" mass="23262">MQLYGYFRSSAAYRVRIVANLKGITLDHHPVNLVKGEQRDADNLARNPQGLVPTLVTDQGQALTQSLALCEYLDERYPEPPLLPGSAEHRAQIRALAQAVACEIHPLNNLRVLKHLTGELGLSDDARLDWYRHWVATGLTAVEAMLEHTMGDFCVGNEPTLADVCLVPQVFNAERFECDLAPFARVRAVSERARALPAFDKAAPGVQPDAV</sequence>
<dbReference type="AlphaFoldDB" id="A0AAU7KJZ7"/>
<dbReference type="GO" id="GO:0016034">
    <property type="term" value="F:maleylacetoacetate isomerase activity"/>
    <property type="evidence" value="ECO:0007669"/>
    <property type="project" value="UniProtKB-EC"/>
</dbReference>
<dbReference type="FunFam" id="1.20.1050.10:FF:000017">
    <property type="entry name" value="Maleylacetoacetate isomerase"/>
    <property type="match status" value="1"/>
</dbReference>